<proteinExistence type="predicted"/>
<dbReference type="InterPro" id="IPR050739">
    <property type="entry name" value="MFP"/>
</dbReference>
<dbReference type="PANTHER" id="PTHR30386:SF28">
    <property type="entry name" value="EXPORTED PROTEIN"/>
    <property type="match status" value="1"/>
</dbReference>
<feature type="coiled-coil region" evidence="1">
    <location>
        <begin position="232"/>
        <end position="266"/>
    </location>
</feature>
<reference evidence="3 4" key="1">
    <citation type="submission" date="2019-11" db="EMBL/GenBank/DDBJ databases">
        <title>Type strains purchased from KCTC, JCM and DSMZ.</title>
        <authorList>
            <person name="Lu H."/>
        </authorList>
    </citation>
    <scope>NUCLEOTIDE SEQUENCE [LARGE SCALE GENOMIC DNA]</scope>
    <source>
        <strain evidence="3 4">JCM 31587</strain>
    </source>
</reference>
<evidence type="ECO:0000256" key="1">
    <source>
        <dbReference type="SAM" id="Coils"/>
    </source>
</evidence>
<gene>
    <name evidence="3" type="ORF">GM658_19685</name>
</gene>
<keyword evidence="2" id="KW-0812">Transmembrane</keyword>
<evidence type="ECO:0000313" key="4">
    <source>
        <dbReference type="Proteomes" id="UP000472320"/>
    </source>
</evidence>
<organism evidence="3 4">
    <name type="scientific">Massilia eburnea</name>
    <dbReference type="NCBI Taxonomy" id="1776165"/>
    <lineage>
        <taxon>Bacteria</taxon>
        <taxon>Pseudomonadati</taxon>
        <taxon>Pseudomonadota</taxon>
        <taxon>Betaproteobacteria</taxon>
        <taxon>Burkholderiales</taxon>
        <taxon>Oxalobacteraceae</taxon>
        <taxon>Telluria group</taxon>
        <taxon>Massilia</taxon>
    </lineage>
</organism>
<evidence type="ECO:0000313" key="3">
    <source>
        <dbReference type="EMBL" id="MTW12833.1"/>
    </source>
</evidence>
<name>A0A6L6QML3_9BURK</name>
<accession>A0A6L6QML3</accession>
<dbReference type="EMBL" id="WNKX01000016">
    <property type="protein sequence ID" value="MTW12833.1"/>
    <property type="molecule type" value="Genomic_DNA"/>
</dbReference>
<dbReference type="PANTHER" id="PTHR30386">
    <property type="entry name" value="MEMBRANE FUSION SUBUNIT OF EMRAB-TOLC MULTIDRUG EFFLUX PUMP"/>
    <property type="match status" value="1"/>
</dbReference>
<keyword evidence="2" id="KW-1133">Transmembrane helix</keyword>
<keyword evidence="1" id="KW-0175">Coiled coil</keyword>
<feature type="coiled-coil region" evidence="1">
    <location>
        <begin position="116"/>
        <end position="143"/>
    </location>
</feature>
<evidence type="ECO:0000256" key="2">
    <source>
        <dbReference type="SAM" id="Phobius"/>
    </source>
</evidence>
<keyword evidence="2" id="KW-0472">Membrane</keyword>
<protein>
    <submittedName>
        <fullName evidence="3">HlyD family efflux transporter periplasmic adaptor subunit</fullName>
    </submittedName>
</protein>
<feature type="transmembrane region" description="Helical" evidence="2">
    <location>
        <begin position="31"/>
        <end position="54"/>
    </location>
</feature>
<dbReference type="AlphaFoldDB" id="A0A6L6QML3"/>
<keyword evidence="4" id="KW-1185">Reference proteome</keyword>
<dbReference type="Proteomes" id="UP000472320">
    <property type="component" value="Unassembled WGS sequence"/>
</dbReference>
<sequence>MNRPLFRDEAVANKSRKLHGSILLTQTWQGISLTIFLCAIVASLVLFSVCFGFARKATVSGSIVPDKGVNRVLSPQFGTVAKLNLSEGLEVKIGDPLLIISSDRSGENGAVQAAVKESLVARIDKLRRELDQVGGQAQNKQRELAEKLLSTNASLKQLDHELSLQRDKVNLARDVSARVAELAKTGNMSKITAAEKEGDVLEQQGRLSSLEVQRQSMLRDLASVQSSQTDSSIQKNRDVSTIQREIEDLKQQLAENEAKRQIIVRAELDGRVAAVLVEPGQSLVANQRIASILPKDGKLEAELYMPSKNIGMVTQGTRVTSLAIWSGCRSNTLRSGTSAASYPASVQSTQFSVRSPQPLSRLLLMA</sequence>
<comment type="caution">
    <text evidence="3">The sequence shown here is derived from an EMBL/GenBank/DDBJ whole genome shotgun (WGS) entry which is preliminary data.</text>
</comment>
<dbReference type="OrthoDB" id="9775513at2"/>